<proteinExistence type="inferred from homology"/>
<feature type="site" description="Transition state stabilizer" evidence="8">
    <location>
        <position position="155"/>
    </location>
</feature>
<dbReference type="GO" id="GO:0046872">
    <property type="term" value="F:metal ion binding"/>
    <property type="evidence" value="ECO:0007669"/>
    <property type="project" value="UniProtKB-KW"/>
</dbReference>
<dbReference type="Gene3D" id="3.60.10.10">
    <property type="entry name" value="Endonuclease/exonuclease/phosphatase"/>
    <property type="match status" value="1"/>
</dbReference>
<dbReference type="InterPro" id="IPR004808">
    <property type="entry name" value="AP_endonuc_1"/>
</dbReference>
<keyword evidence="3 7" id="KW-0479">Metal-binding</keyword>
<dbReference type="GO" id="GO:0004519">
    <property type="term" value="F:endonuclease activity"/>
    <property type="evidence" value="ECO:0007669"/>
    <property type="project" value="InterPro"/>
</dbReference>
<dbReference type="Pfam" id="PF03372">
    <property type="entry name" value="Exo_endo_phos"/>
    <property type="match status" value="1"/>
</dbReference>
<accession>A0AAU8DU55</accession>
<dbReference type="PROSITE" id="PS51435">
    <property type="entry name" value="AP_NUCLEASE_F1_4"/>
    <property type="match status" value="1"/>
</dbReference>
<dbReference type="PANTHER" id="PTHR43250">
    <property type="entry name" value="EXODEOXYRIBONUCLEASE III"/>
    <property type="match status" value="1"/>
</dbReference>
<evidence type="ECO:0000256" key="2">
    <source>
        <dbReference type="ARBA" id="ARBA00007092"/>
    </source>
</evidence>
<dbReference type="GO" id="GO:0003677">
    <property type="term" value="F:DNA binding"/>
    <property type="evidence" value="ECO:0007669"/>
    <property type="project" value="InterPro"/>
</dbReference>
<keyword evidence="5 7" id="KW-0460">Magnesium</keyword>
<feature type="binding site" evidence="7">
    <location>
        <position position="153"/>
    </location>
    <ligand>
        <name>Mg(2+)</name>
        <dbReference type="ChEBI" id="CHEBI:18420"/>
        <label>1</label>
    </ligand>
</feature>
<gene>
    <name evidence="11" type="ORF">ABLG96_12950</name>
</gene>
<dbReference type="EMBL" id="CP159218">
    <property type="protein sequence ID" value="XCG65886.1"/>
    <property type="molecule type" value="Genomic_DNA"/>
</dbReference>
<evidence type="ECO:0000256" key="6">
    <source>
        <dbReference type="PIRSR" id="PIRSR604808-1"/>
    </source>
</evidence>
<dbReference type="InterPro" id="IPR037493">
    <property type="entry name" value="ExoIII-like"/>
</dbReference>
<dbReference type="CDD" id="cd09086">
    <property type="entry name" value="ExoIII-like_AP-endo"/>
    <property type="match status" value="1"/>
</dbReference>
<reference evidence="11" key="1">
    <citation type="submission" date="2024-05" db="EMBL/GenBank/DDBJ databases">
        <authorList>
            <person name="Cai S.Y."/>
            <person name="Jin L.M."/>
            <person name="Li H.R."/>
        </authorList>
    </citation>
    <scope>NUCLEOTIDE SEQUENCE</scope>
    <source>
        <strain evidence="11">A5-74</strain>
    </source>
</reference>
<dbReference type="RefSeq" id="WP_353651490.1">
    <property type="nucleotide sequence ID" value="NZ_CP159218.1"/>
</dbReference>
<dbReference type="InterPro" id="IPR005135">
    <property type="entry name" value="Endo/exonuclease/phosphatase"/>
</dbReference>
<comment type="cofactor">
    <cofactor evidence="7">
        <name>Mg(2+)</name>
        <dbReference type="ChEBI" id="CHEBI:18420"/>
    </cofactor>
    <cofactor evidence="7">
        <name>Mn(2+)</name>
        <dbReference type="ChEBI" id="CHEBI:29035"/>
    </cofactor>
    <text evidence="7">Probably binds two magnesium or manganese ions per subunit.</text>
</comment>
<evidence type="ECO:0000256" key="1">
    <source>
        <dbReference type="ARBA" id="ARBA00001936"/>
    </source>
</evidence>
<keyword evidence="4 11" id="KW-0378">Hydrolase</keyword>
<evidence type="ECO:0000256" key="4">
    <source>
        <dbReference type="ARBA" id="ARBA00022801"/>
    </source>
</evidence>
<dbReference type="GO" id="GO:0006281">
    <property type="term" value="P:DNA repair"/>
    <property type="evidence" value="ECO:0007669"/>
    <property type="project" value="InterPro"/>
</dbReference>
<dbReference type="GO" id="GO:0008311">
    <property type="term" value="F:double-stranded DNA 3'-5' DNA exonuclease activity"/>
    <property type="evidence" value="ECO:0007669"/>
    <property type="project" value="UniProtKB-EC"/>
</dbReference>
<feature type="domain" description="Endonuclease/exonuclease/phosphatase" evidence="10">
    <location>
        <begin position="4"/>
        <end position="254"/>
    </location>
</feature>
<evidence type="ECO:0000313" key="11">
    <source>
        <dbReference type="EMBL" id="XCG65886.1"/>
    </source>
</evidence>
<evidence type="ECO:0000256" key="8">
    <source>
        <dbReference type="PIRSR" id="PIRSR604808-3"/>
    </source>
</evidence>
<dbReference type="AlphaFoldDB" id="A0AAU8DU55"/>
<name>A0AAU8DU55_9ACTN</name>
<feature type="binding site" evidence="7">
    <location>
        <position position="34"/>
    </location>
    <ligand>
        <name>Mg(2+)</name>
        <dbReference type="ChEBI" id="CHEBI:18420"/>
        <label>1</label>
    </ligand>
</feature>
<dbReference type="PROSITE" id="PS00728">
    <property type="entry name" value="AP_NUCLEASE_F1_3"/>
    <property type="match status" value="1"/>
</dbReference>
<feature type="site" description="Important for catalytic activity" evidence="8">
    <location>
        <position position="224"/>
    </location>
</feature>
<evidence type="ECO:0000256" key="7">
    <source>
        <dbReference type="PIRSR" id="PIRSR604808-2"/>
    </source>
</evidence>
<dbReference type="EC" id="3.1.11.2" evidence="11"/>
<feature type="binding site" evidence="7">
    <location>
        <position position="7"/>
    </location>
    <ligand>
        <name>Mg(2+)</name>
        <dbReference type="ChEBI" id="CHEBI:18420"/>
        <label>1</label>
    </ligand>
</feature>
<feature type="compositionally biased region" description="Low complexity" evidence="9">
    <location>
        <begin position="263"/>
        <end position="276"/>
    </location>
</feature>
<sequence length="276" mass="30297">MRIASWNVNSVRARMQRLVEFLQRGNVDVLLVQETKVRSGVFPVGPIEALGYEIAQHGLDQWNGVGIISRVGMQDVQFGFPGMPSFGEPPVQEARAITARCAGIEVSSIYVPNGREIDHPHYHYKLAWLAALREHVAARLLDDPLARMLIGGDFNIAPRDGDVWSMEYFRGRTHVTPPEREAFAALLETGLVDVVRPFTDSPGVYTYWDYTQLRFPKNRGMRLDFLLASPTVANEVADAHIDREERKGTGASDHAPVIATIDGSSGAGSSAAGVGS</sequence>
<feature type="binding site" evidence="7">
    <location>
        <position position="155"/>
    </location>
    <ligand>
        <name>Mg(2+)</name>
        <dbReference type="ChEBI" id="CHEBI:18420"/>
        <label>1</label>
    </ligand>
</feature>
<feature type="site" description="Interaction with DNA substrate" evidence="8">
    <location>
        <position position="254"/>
    </location>
</feature>
<feature type="region of interest" description="Disordered" evidence="9">
    <location>
        <begin position="245"/>
        <end position="276"/>
    </location>
</feature>
<comment type="similarity">
    <text evidence="2">Belongs to the DNA repair enzymes AP/ExoA family.</text>
</comment>
<dbReference type="InterPro" id="IPR036691">
    <property type="entry name" value="Endo/exonu/phosph_ase_sf"/>
</dbReference>
<protein>
    <submittedName>
        <fullName evidence="11">Exodeoxyribonuclease III</fullName>
        <ecNumber evidence="11">3.1.11.2</ecNumber>
    </submittedName>
</protein>
<evidence type="ECO:0000256" key="5">
    <source>
        <dbReference type="ARBA" id="ARBA00022842"/>
    </source>
</evidence>
<dbReference type="NCBIfam" id="TIGR00633">
    <property type="entry name" value="xth"/>
    <property type="match status" value="1"/>
</dbReference>
<dbReference type="NCBIfam" id="TIGR00195">
    <property type="entry name" value="exoDNase_III"/>
    <property type="match status" value="1"/>
</dbReference>
<evidence type="ECO:0000259" key="10">
    <source>
        <dbReference type="Pfam" id="PF03372"/>
    </source>
</evidence>
<organism evidence="11">
    <name type="scientific">Nakamurella sp. A5-74</name>
    <dbReference type="NCBI Taxonomy" id="3158264"/>
    <lineage>
        <taxon>Bacteria</taxon>
        <taxon>Bacillati</taxon>
        <taxon>Actinomycetota</taxon>
        <taxon>Actinomycetes</taxon>
        <taxon>Nakamurellales</taxon>
        <taxon>Nakamurellaceae</taxon>
        <taxon>Nakamurella</taxon>
    </lineage>
</organism>
<feature type="active site" description="Proton donor/acceptor" evidence="6">
    <location>
        <position position="153"/>
    </location>
</feature>
<feature type="binding site" evidence="7">
    <location>
        <position position="254"/>
    </location>
    <ligand>
        <name>Mg(2+)</name>
        <dbReference type="ChEBI" id="CHEBI:18420"/>
        <label>1</label>
    </ligand>
</feature>
<keyword evidence="7" id="KW-0464">Manganese</keyword>
<dbReference type="SUPFAM" id="SSF56219">
    <property type="entry name" value="DNase I-like"/>
    <property type="match status" value="1"/>
</dbReference>
<dbReference type="PANTHER" id="PTHR43250:SF2">
    <property type="entry name" value="EXODEOXYRIBONUCLEASE III"/>
    <property type="match status" value="1"/>
</dbReference>
<feature type="active site" description="Proton acceptor" evidence="6">
    <location>
        <position position="254"/>
    </location>
</feature>
<evidence type="ECO:0000256" key="9">
    <source>
        <dbReference type="SAM" id="MobiDB-lite"/>
    </source>
</evidence>
<evidence type="ECO:0000256" key="3">
    <source>
        <dbReference type="ARBA" id="ARBA00022723"/>
    </source>
</evidence>
<dbReference type="InterPro" id="IPR020848">
    <property type="entry name" value="AP_endonuclease_F1_CS"/>
</dbReference>
<feature type="binding site" evidence="7">
    <location>
        <position position="253"/>
    </location>
    <ligand>
        <name>Mg(2+)</name>
        <dbReference type="ChEBI" id="CHEBI:18420"/>
        <label>1</label>
    </ligand>
</feature>
<comment type="cofactor">
    <cofactor evidence="1">
        <name>Mn(2+)</name>
        <dbReference type="ChEBI" id="CHEBI:29035"/>
    </cofactor>
</comment>
<feature type="active site" evidence="6">
    <location>
        <position position="110"/>
    </location>
</feature>